<evidence type="ECO:0000256" key="1">
    <source>
        <dbReference type="SAM" id="Phobius"/>
    </source>
</evidence>
<sequence length="133" mass="14456">MDESTPVYRYTRAMAIADGVLVDVTPDAKNLGFVFPVAISQAAYGAVVAWTEEDSKRKPNLGQSDAGRLHDVLFMLHAAIVTAQVTDTLMFYVLAVPRDQSRQTDPVRHKLKAVVGPGDNGEGVITIMLPDED</sequence>
<evidence type="ECO:0000313" key="2">
    <source>
        <dbReference type="EMBL" id="PLC44520.1"/>
    </source>
</evidence>
<dbReference type="RefSeq" id="WP_102064931.1">
    <property type="nucleotide sequence ID" value="NZ_PKQE01000001.1"/>
</dbReference>
<dbReference type="Pfam" id="PF20213">
    <property type="entry name" value="DUF6573"/>
    <property type="match status" value="1"/>
</dbReference>
<accession>A0A2N4TXU4</accession>
<gene>
    <name evidence="2" type="ORF">C0Q88_07525</name>
</gene>
<keyword evidence="1" id="KW-1133">Transmembrane helix</keyword>
<proteinExistence type="predicted"/>
<protein>
    <submittedName>
        <fullName evidence="2">Uncharacterized protein</fullName>
    </submittedName>
</protein>
<comment type="caution">
    <text evidence="2">The sequence shown here is derived from an EMBL/GenBank/DDBJ whole genome shotgun (WGS) entry which is preliminary data.</text>
</comment>
<reference evidence="2 3" key="1">
    <citation type="submission" date="2017-12" db="EMBL/GenBank/DDBJ databases">
        <title>Draft genome sequence of Ralstonia pickettii 52.</title>
        <authorList>
            <person name="Zheng B."/>
        </authorList>
    </citation>
    <scope>NUCLEOTIDE SEQUENCE [LARGE SCALE GENOMIC DNA]</scope>
    <source>
        <strain evidence="2 3">52</strain>
    </source>
</reference>
<keyword evidence="1" id="KW-0472">Membrane</keyword>
<organism evidence="2 3">
    <name type="scientific">Ralstonia pickettii</name>
    <name type="common">Burkholderia pickettii</name>
    <dbReference type="NCBI Taxonomy" id="329"/>
    <lineage>
        <taxon>Bacteria</taxon>
        <taxon>Pseudomonadati</taxon>
        <taxon>Pseudomonadota</taxon>
        <taxon>Betaproteobacteria</taxon>
        <taxon>Burkholderiales</taxon>
        <taxon>Burkholderiaceae</taxon>
        <taxon>Ralstonia</taxon>
    </lineage>
</organism>
<name>A0A2N4TXU4_RALPI</name>
<evidence type="ECO:0000313" key="3">
    <source>
        <dbReference type="Proteomes" id="UP000234456"/>
    </source>
</evidence>
<dbReference type="InterPro" id="IPR046480">
    <property type="entry name" value="DUF6573"/>
</dbReference>
<keyword evidence="1" id="KW-0812">Transmembrane</keyword>
<feature type="transmembrane region" description="Helical" evidence="1">
    <location>
        <begin position="31"/>
        <end position="51"/>
    </location>
</feature>
<dbReference type="EMBL" id="PKQE01000001">
    <property type="protein sequence ID" value="PLC44520.1"/>
    <property type="molecule type" value="Genomic_DNA"/>
</dbReference>
<feature type="transmembrane region" description="Helical" evidence="1">
    <location>
        <begin position="72"/>
        <end position="95"/>
    </location>
</feature>
<dbReference type="AlphaFoldDB" id="A0A2N4TXU4"/>
<dbReference type="OrthoDB" id="4556966at2"/>
<dbReference type="Proteomes" id="UP000234456">
    <property type="component" value="Unassembled WGS sequence"/>
</dbReference>